<dbReference type="Pfam" id="PF01261">
    <property type="entry name" value="AP_endonuc_2"/>
    <property type="match status" value="1"/>
</dbReference>
<dbReference type="GO" id="GO:0003677">
    <property type="term" value="F:DNA binding"/>
    <property type="evidence" value="ECO:0007669"/>
    <property type="project" value="InterPro"/>
</dbReference>
<dbReference type="GO" id="GO:0006281">
    <property type="term" value="P:DNA repair"/>
    <property type="evidence" value="ECO:0007669"/>
    <property type="project" value="InterPro"/>
</dbReference>
<dbReference type="Proteomes" id="UP000070344">
    <property type="component" value="Unassembled WGS sequence"/>
</dbReference>
<dbReference type="InterPro" id="IPR036237">
    <property type="entry name" value="Xyl_isomerase-like_sf"/>
</dbReference>
<dbReference type="PANTHER" id="PTHR12110">
    <property type="entry name" value="HYDROXYPYRUVATE ISOMERASE"/>
    <property type="match status" value="1"/>
</dbReference>
<comment type="caution">
    <text evidence="2">The sequence shown here is derived from an EMBL/GenBank/DDBJ whole genome shotgun (WGS) entry which is preliminary data.</text>
</comment>
<dbReference type="InterPro" id="IPR001719">
    <property type="entry name" value="AP_endonuc_2"/>
</dbReference>
<dbReference type="SMART" id="SM00518">
    <property type="entry name" value="AP2Ec"/>
    <property type="match status" value="1"/>
</dbReference>
<name>A0A133V5T3_9EURY</name>
<organism evidence="2 3">
    <name type="scientific">candidate division MSBL1 archaeon SCGC-AAA259O05</name>
    <dbReference type="NCBI Taxonomy" id="1698271"/>
    <lineage>
        <taxon>Archaea</taxon>
        <taxon>Methanobacteriati</taxon>
        <taxon>Methanobacteriota</taxon>
        <taxon>candidate division MSBL1</taxon>
    </lineage>
</organism>
<dbReference type="EMBL" id="LHXV01000002">
    <property type="protein sequence ID" value="KXB01777.1"/>
    <property type="molecule type" value="Genomic_DNA"/>
</dbReference>
<feature type="domain" description="Xylose isomerase-like TIM barrel" evidence="1">
    <location>
        <begin position="19"/>
        <end position="273"/>
    </location>
</feature>
<sequence>MKVGLSTHLSVKKDPEEIVRLAEKLELDCVEIVFDIPHFFPDDEVKEIRNLNEVIRSAGLHAQVHDSFLDLNPISQYSELRKITLEQSEESVKFCDFLNGDQVTIHPGRCWLRENQDILQKCQERFENYLEELSDYAHYAQDREITVGIETGAHPADYPSDSEELLRHVRDREGVGITLDIGHAYLRVRKDEKSGGAEIAKLIKLFGKELVNVHLHDNGGRSDDHLPPGQGEINFDPILGALDKYYDGPVILELWDPSTPEKSAGEGVEYLRKFQP</sequence>
<keyword evidence="3" id="KW-1185">Reference proteome</keyword>
<dbReference type="PANTHER" id="PTHR12110:SF21">
    <property type="entry name" value="XYLOSE ISOMERASE-LIKE TIM BARREL DOMAIN-CONTAINING PROTEIN"/>
    <property type="match status" value="1"/>
</dbReference>
<gene>
    <name evidence="2" type="ORF">AKJ41_00350</name>
</gene>
<dbReference type="AlphaFoldDB" id="A0A133V5T3"/>
<proteinExistence type="predicted"/>
<evidence type="ECO:0000313" key="2">
    <source>
        <dbReference type="EMBL" id="KXB01777.1"/>
    </source>
</evidence>
<dbReference type="GO" id="GO:0008270">
    <property type="term" value="F:zinc ion binding"/>
    <property type="evidence" value="ECO:0007669"/>
    <property type="project" value="InterPro"/>
</dbReference>
<evidence type="ECO:0000259" key="1">
    <source>
        <dbReference type="Pfam" id="PF01261"/>
    </source>
</evidence>
<protein>
    <recommendedName>
        <fullName evidence="1">Xylose isomerase-like TIM barrel domain-containing protein</fullName>
    </recommendedName>
</protein>
<dbReference type="InterPro" id="IPR013022">
    <property type="entry name" value="Xyl_isomerase-like_TIM-brl"/>
</dbReference>
<accession>A0A133V5T3</accession>
<dbReference type="Gene3D" id="3.20.20.150">
    <property type="entry name" value="Divalent-metal-dependent TIM barrel enzymes"/>
    <property type="match status" value="1"/>
</dbReference>
<reference evidence="2 3" key="1">
    <citation type="journal article" date="2016" name="Sci. Rep.">
        <title>Metabolic traits of an uncultured archaeal lineage -MSBL1- from brine pools of the Red Sea.</title>
        <authorList>
            <person name="Mwirichia R."/>
            <person name="Alam I."/>
            <person name="Rashid M."/>
            <person name="Vinu M."/>
            <person name="Ba-Alawi W."/>
            <person name="Anthony Kamau A."/>
            <person name="Kamanda Ngugi D."/>
            <person name="Goker M."/>
            <person name="Klenk H.P."/>
            <person name="Bajic V."/>
            <person name="Stingl U."/>
        </authorList>
    </citation>
    <scope>NUCLEOTIDE SEQUENCE [LARGE SCALE GENOMIC DNA]</scope>
    <source>
        <strain evidence="2">SCGC-AAA259O05</strain>
    </source>
</reference>
<dbReference type="InterPro" id="IPR050312">
    <property type="entry name" value="IolE/XylAMocC-like"/>
</dbReference>
<evidence type="ECO:0000313" key="3">
    <source>
        <dbReference type="Proteomes" id="UP000070344"/>
    </source>
</evidence>
<dbReference type="SUPFAM" id="SSF51658">
    <property type="entry name" value="Xylose isomerase-like"/>
    <property type="match status" value="1"/>
</dbReference>